<comment type="caution">
    <text evidence="1">The sequence shown here is derived from an EMBL/GenBank/DDBJ whole genome shotgun (WGS) entry which is preliminary data.</text>
</comment>
<evidence type="ECO:0000313" key="1">
    <source>
        <dbReference type="EMBL" id="VEL11063.1"/>
    </source>
</evidence>
<proteinExistence type="predicted"/>
<feature type="non-terminal residue" evidence="1">
    <location>
        <position position="1"/>
    </location>
</feature>
<keyword evidence="2" id="KW-1185">Reference proteome</keyword>
<accession>A0A448WGA8</accession>
<gene>
    <name evidence="1" type="ORF">PXEA_LOCUS4503</name>
</gene>
<protein>
    <submittedName>
        <fullName evidence="1">Uncharacterized protein</fullName>
    </submittedName>
</protein>
<organism evidence="1 2">
    <name type="scientific">Protopolystoma xenopodis</name>
    <dbReference type="NCBI Taxonomy" id="117903"/>
    <lineage>
        <taxon>Eukaryota</taxon>
        <taxon>Metazoa</taxon>
        <taxon>Spiralia</taxon>
        <taxon>Lophotrochozoa</taxon>
        <taxon>Platyhelminthes</taxon>
        <taxon>Monogenea</taxon>
        <taxon>Polyopisthocotylea</taxon>
        <taxon>Polystomatidea</taxon>
        <taxon>Polystomatidae</taxon>
        <taxon>Protopolystoma</taxon>
    </lineage>
</organism>
<dbReference type="AlphaFoldDB" id="A0A448WGA8"/>
<evidence type="ECO:0000313" key="2">
    <source>
        <dbReference type="Proteomes" id="UP000784294"/>
    </source>
</evidence>
<sequence>SFRRHNNSLEVSSLPRSYTAHSWPNVYGTFQGNSSILGELLKLQIHCVAWRPESASLASECMTTSEGDEQDGPFRAHHRFEKYGEDEEGLVRFQQLPPQFGACFSSERSESCQGPLASEDDNSTHSFFGVNLTTLDLSLVEYTQRKCQLNAHKSKETNHSMLIPFSEFLIALQKSTSEPMFQMYTFSNGEPCLVPRTVRLLCEHMSIAQTRLRPDFVDQLKSWADLPNNRSEMPKSSFDQLADISKLTFTCEVFGLLLI</sequence>
<name>A0A448WGA8_9PLAT</name>
<dbReference type="EMBL" id="CAAALY010010725">
    <property type="protein sequence ID" value="VEL11063.1"/>
    <property type="molecule type" value="Genomic_DNA"/>
</dbReference>
<dbReference type="Proteomes" id="UP000784294">
    <property type="component" value="Unassembled WGS sequence"/>
</dbReference>
<reference evidence="1" key="1">
    <citation type="submission" date="2018-11" db="EMBL/GenBank/DDBJ databases">
        <authorList>
            <consortium name="Pathogen Informatics"/>
        </authorList>
    </citation>
    <scope>NUCLEOTIDE SEQUENCE</scope>
</reference>